<dbReference type="KEGG" id="rer:RER_53540"/>
<evidence type="ECO:0000313" key="2">
    <source>
        <dbReference type="Proteomes" id="UP000002204"/>
    </source>
</evidence>
<dbReference type="HOGENOM" id="CLU_3065633_0_0_11"/>
<sequence>MKPRHCRRNCEFARHYSRRTSQVTGLVATRWFSDEGPLVALRLAAALLATLHH</sequence>
<dbReference type="EMBL" id="AP008957">
    <property type="protein sequence ID" value="BAH36062.1"/>
    <property type="molecule type" value="Genomic_DNA"/>
</dbReference>
<dbReference type="Proteomes" id="UP000002204">
    <property type="component" value="Chromosome"/>
</dbReference>
<protein>
    <submittedName>
        <fullName evidence="1">Uncharacterized protein</fullName>
    </submittedName>
</protein>
<gene>
    <name evidence="1" type="ordered locus">RER_53540</name>
</gene>
<reference evidence="2" key="1">
    <citation type="submission" date="2005-03" db="EMBL/GenBank/DDBJ databases">
        <title>Comparison of the complete genome sequences of Rhodococcus erythropolis PR4 and Rhodococcus opacus B4.</title>
        <authorList>
            <person name="Takarada H."/>
            <person name="Sekine M."/>
            <person name="Hosoyama A."/>
            <person name="Yamada R."/>
            <person name="Fujisawa T."/>
            <person name="Omata S."/>
            <person name="Shimizu A."/>
            <person name="Tsukatani N."/>
            <person name="Tanikawa S."/>
            <person name="Fujita N."/>
            <person name="Harayama S."/>
        </authorList>
    </citation>
    <scope>NUCLEOTIDE SEQUENCE [LARGE SCALE GENOMIC DNA]</scope>
    <source>
        <strain evidence="2">PR4 / NBRC 100887</strain>
    </source>
</reference>
<name>C0ZS70_RHOE4</name>
<dbReference type="AlphaFoldDB" id="C0ZS70"/>
<reference evidence="1 2" key="2">
    <citation type="journal article" date="2006" name="Environ. Microbiol.">
        <title>Sequence analysis of three plasmids harboured in Rhodococcus erythropolis strain PR4.</title>
        <authorList>
            <person name="Sekine M."/>
            <person name="Tanikawa S."/>
            <person name="Omata S."/>
            <person name="Saito M."/>
            <person name="Fujisawa T."/>
            <person name="Tsukatani N."/>
            <person name="Tajima T."/>
            <person name="Sekigawa T."/>
            <person name="Kosugi H."/>
            <person name="Matsuo Y."/>
            <person name="Nishiko R."/>
            <person name="Imamura K."/>
            <person name="Ito M."/>
            <person name="Narita H."/>
            <person name="Tago S."/>
            <person name="Fujita N."/>
            <person name="Harayama S."/>
        </authorList>
    </citation>
    <scope>NUCLEOTIDE SEQUENCE [LARGE SCALE GENOMIC DNA]</scope>
    <source>
        <strain evidence="2">PR4 / NBRC 100887</strain>
    </source>
</reference>
<evidence type="ECO:0000313" key="1">
    <source>
        <dbReference type="EMBL" id="BAH36062.1"/>
    </source>
</evidence>
<proteinExistence type="predicted"/>
<organism evidence="1 2">
    <name type="scientific">Rhodococcus erythropolis (strain PR4 / NBRC 100887)</name>
    <dbReference type="NCBI Taxonomy" id="234621"/>
    <lineage>
        <taxon>Bacteria</taxon>
        <taxon>Bacillati</taxon>
        <taxon>Actinomycetota</taxon>
        <taxon>Actinomycetes</taxon>
        <taxon>Mycobacteriales</taxon>
        <taxon>Nocardiaceae</taxon>
        <taxon>Rhodococcus</taxon>
        <taxon>Rhodococcus erythropolis group</taxon>
    </lineage>
</organism>
<accession>C0ZS70</accession>